<comment type="caution">
    <text evidence="3">The sequence shown here is derived from an EMBL/GenBank/DDBJ whole genome shotgun (WGS) entry which is preliminary data.</text>
</comment>
<evidence type="ECO:0000313" key="3">
    <source>
        <dbReference type="EMBL" id="KAJ7369922.1"/>
    </source>
</evidence>
<evidence type="ECO:0000313" key="4">
    <source>
        <dbReference type="Proteomes" id="UP001163046"/>
    </source>
</evidence>
<keyword evidence="4" id="KW-1185">Reference proteome</keyword>
<dbReference type="EMBL" id="MU826879">
    <property type="protein sequence ID" value="KAJ7369922.1"/>
    <property type="molecule type" value="Genomic_DNA"/>
</dbReference>
<protein>
    <submittedName>
        <fullName evidence="3">Tetratricopeptide repeat protein 37</fullName>
    </submittedName>
</protein>
<dbReference type="PANTHER" id="PTHR15704:SF7">
    <property type="entry name" value="SUPERKILLER COMPLEX PROTEIN 3"/>
    <property type="match status" value="1"/>
</dbReference>
<dbReference type="AlphaFoldDB" id="A0A9W9YUZ6"/>
<reference evidence="3" key="1">
    <citation type="submission" date="2023-01" db="EMBL/GenBank/DDBJ databases">
        <title>Genome assembly of the deep-sea coral Lophelia pertusa.</title>
        <authorList>
            <person name="Herrera S."/>
            <person name="Cordes E."/>
        </authorList>
    </citation>
    <scope>NUCLEOTIDE SEQUENCE</scope>
    <source>
        <strain evidence="3">USNM1676648</strain>
        <tissue evidence="3">Polyp</tissue>
    </source>
</reference>
<dbReference type="InterPro" id="IPR039226">
    <property type="entry name" value="Ski3/TTC37"/>
</dbReference>
<evidence type="ECO:0000256" key="2">
    <source>
        <dbReference type="ARBA" id="ARBA00022803"/>
    </source>
</evidence>
<dbReference type="GO" id="GO:0006401">
    <property type="term" value="P:RNA catabolic process"/>
    <property type="evidence" value="ECO:0007669"/>
    <property type="project" value="InterPro"/>
</dbReference>
<dbReference type="OrthoDB" id="421075at2759"/>
<keyword evidence="1" id="KW-0677">Repeat</keyword>
<proteinExistence type="predicted"/>
<keyword evidence="2" id="KW-0802">TPR repeat</keyword>
<evidence type="ECO:0000256" key="1">
    <source>
        <dbReference type="ARBA" id="ARBA00022737"/>
    </source>
</evidence>
<gene>
    <name evidence="3" type="primary">TTC37_4</name>
    <name evidence="3" type="ORF">OS493_035495</name>
</gene>
<organism evidence="3 4">
    <name type="scientific">Desmophyllum pertusum</name>
    <dbReference type="NCBI Taxonomy" id="174260"/>
    <lineage>
        <taxon>Eukaryota</taxon>
        <taxon>Metazoa</taxon>
        <taxon>Cnidaria</taxon>
        <taxon>Anthozoa</taxon>
        <taxon>Hexacorallia</taxon>
        <taxon>Scleractinia</taxon>
        <taxon>Caryophylliina</taxon>
        <taxon>Caryophylliidae</taxon>
        <taxon>Desmophyllum</taxon>
    </lineage>
</organism>
<sequence length="301" mass="32006">MALCALGLVSGDATLAGAALGELMKRKNGSDGLTGDICYLYSRFYALQGNQKLGRSHIMKEIHRNPASSLLWSQLASYLLQACPDEQEAAACCSESSARLGGTQSRIHPAGIVGSGALRNHIRKPSLKSVTNRTRSGLIASQKAVHAHPDHVTSWAVLAASVTAHNISTSREGLGTEKNGLGTRISQFVESAASQEKVKSLSEHQLLALVEARTSHLETLQSWAIIHRGYCLLYSGLHQEAAKHVDQFVICVQLDSANLRSTALLESSGVTASGEPVQIGLNLLQTSLLSSPSSFTGMPGR</sequence>
<dbReference type="GO" id="GO:0055087">
    <property type="term" value="C:Ski complex"/>
    <property type="evidence" value="ECO:0007669"/>
    <property type="project" value="InterPro"/>
</dbReference>
<accession>A0A9W9YUZ6</accession>
<name>A0A9W9YUZ6_9CNID</name>
<dbReference type="PANTHER" id="PTHR15704">
    <property type="entry name" value="SUPERKILLER 3 PROTEIN-RELATED"/>
    <property type="match status" value="1"/>
</dbReference>
<dbReference type="Proteomes" id="UP001163046">
    <property type="component" value="Unassembled WGS sequence"/>
</dbReference>